<dbReference type="EMBL" id="VBSB01000008">
    <property type="protein sequence ID" value="NTY60691.1"/>
    <property type="molecule type" value="Genomic_DNA"/>
</dbReference>
<comment type="caution">
    <text evidence="11">The sequence shown here is derived from an EMBL/GenBank/DDBJ whole genome shotgun (WGS) entry which is preliminary data.</text>
</comment>
<reference evidence="11 12" key="1">
    <citation type="submission" date="2019-05" db="EMBL/GenBank/DDBJ databases">
        <title>Mycolicibacterium sphagni ENV482 genome assembly.</title>
        <authorList>
            <person name="Chen W."/>
            <person name="Faulkner N.W."/>
            <person name="Hyman M.R."/>
        </authorList>
    </citation>
    <scope>NUCLEOTIDE SEQUENCE [LARGE SCALE GENOMIC DNA]</scope>
    <source>
        <strain evidence="11 12">ENV482</strain>
    </source>
</reference>
<comment type="subcellular location">
    <subcellularLocation>
        <location evidence="1">Cell membrane</location>
        <topology evidence="1">Single-pass membrane protein</topology>
    </subcellularLocation>
</comment>
<dbReference type="InterPro" id="IPR044857">
    <property type="entry name" value="T7SS_EccB_R1"/>
</dbReference>
<keyword evidence="3" id="KW-1003">Cell membrane</keyword>
<dbReference type="Gene3D" id="3.30.2390.20">
    <property type="entry name" value="Type VII secretion system EccB, repeat 1 domain"/>
    <property type="match status" value="1"/>
</dbReference>
<dbReference type="InterPro" id="IPR007795">
    <property type="entry name" value="T7SS_EccB"/>
</dbReference>
<keyword evidence="12" id="KW-1185">Reference proteome</keyword>
<name>A0ABX2K0S8_9MYCO</name>
<keyword evidence="5" id="KW-0547">Nucleotide-binding</keyword>
<keyword evidence="6" id="KW-0378">Hydrolase</keyword>
<evidence type="ECO:0000256" key="7">
    <source>
        <dbReference type="ARBA" id="ARBA00022840"/>
    </source>
</evidence>
<evidence type="ECO:0000313" key="12">
    <source>
        <dbReference type="Proteomes" id="UP000708347"/>
    </source>
</evidence>
<keyword evidence="4 10" id="KW-0812">Transmembrane</keyword>
<sequence>MGFRLTTKVQVSGWRFLLRRLEHAIVRRDTRMFDDPLQFYGRSAAAGVVIALLIAVGAGALALFKPQGKLGGGDLFADGTTYQVYLQLSGKLHPVFNLTSARLVLGSPADPSVVKSAELEKLPRGQWIGIPGAPYSTPVSGSSSSWALCDTVVNPSRTAPTVKLAIISMPLFLDSAVDPLEANEALLAFYQDQEFLITPQGRHAIDRSNRALAAAVGMPADTTPIPVTEGVFNALPDAGAWQLPPIPGFGQPNTLGLPDELVIGSVFTVNTPSGPEYHLVLPNGTAKVNSPTAAALRATESFGLVDPPAVVPSIAVNLPDAVYKSPLPDTTMKIVSRTVDPVLCWTWERGTGDKPARTRVITGPRLPISPSADDAGINQIQGTSTVYTDGGKYVALQSPDPRVGEALYYIDQQGVRYGLPDQKTAGALGLSSPTTAPWEVVRLLVDGPVLSQEAALLEHDTVSTEPTPRKVAGGPS</sequence>
<evidence type="ECO:0000256" key="6">
    <source>
        <dbReference type="ARBA" id="ARBA00022801"/>
    </source>
</evidence>
<dbReference type="InterPro" id="IPR042485">
    <property type="entry name" value="T7SS_EccB_R3"/>
</dbReference>
<dbReference type="Pfam" id="PF05108">
    <property type="entry name" value="T7SS_ESX1_EccB"/>
    <property type="match status" value="1"/>
</dbReference>
<dbReference type="Proteomes" id="UP000708347">
    <property type="component" value="Unassembled WGS sequence"/>
</dbReference>
<evidence type="ECO:0000256" key="3">
    <source>
        <dbReference type="ARBA" id="ARBA00022475"/>
    </source>
</evidence>
<dbReference type="RefSeq" id="WP_174398479.1">
    <property type="nucleotide sequence ID" value="NZ_VBSB01000008.1"/>
</dbReference>
<evidence type="ECO:0000256" key="9">
    <source>
        <dbReference type="ARBA" id="ARBA00023136"/>
    </source>
</evidence>
<keyword evidence="9 10" id="KW-0472">Membrane</keyword>
<feature type="transmembrane region" description="Helical" evidence="10">
    <location>
        <begin position="39"/>
        <end position="64"/>
    </location>
</feature>
<dbReference type="NCBIfam" id="TIGR03919">
    <property type="entry name" value="T7SS_EccB"/>
    <property type="match status" value="1"/>
</dbReference>
<evidence type="ECO:0000256" key="8">
    <source>
        <dbReference type="ARBA" id="ARBA00022989"/>
    </source>
</evidence>
<organism evidence="11 12">
    <name type="scientific">Mycolicibacterium sphagni</name>
    <dbReference type="NCBI Taxonomy" id="1786"/>
    <lineage>
        <taxon>Bacteria</taxon>
        <taxon>Bacillati</taxon>
        <taxon>Actinomycetota</taxon>
        <taxon>Actinomycetes</taxon>
        <taxon>Mycobacteriales</taxon>
        <taxon>Mycobacteriaceae</taxon>
        <taxon>Mycolicibacterium</taxon>
    </lineage>
</organism>
<protein>
    <submittedName>
        <fullName evidence="11">Type VII secretion protein EccB</fullName>
    </submittedName>
</protein>
<gene>
    <name evidence="11" type="primary">eccB</name>
    <name evidence="11" type="ORF">FEG63_14160</name>
</gene>
<dbReference type="PANTHER" id="PTHR40765:SF2">
    <property type="entry name" value="ESX-2 SECRETION SYSTEM ATPASE ECCB2"/>
    <property type="match status" value="1"/>
</dbReference>
<evidence type="ECO:0000256" key="2">
    <source>
        <dbReference type="ARBA" id="ARBA00008149"/>
    </source>
</evidence>
<keyword evidence="8 10" id="KW-1133">Transmembrane helix</keyword>
<evidence type="ECO:0000256" key="5">
    <source>
        <dbReference type="ARBA" id="ARBA00022741"/>
    </source>
</evidence>
<dbReference type="Gene3D" id="2.40.50.910">
    <property type="entry name" value="Type VII secretion system EccB, repeat 3 domain"/>
    <property type="match status" value="1"/>
</dbReference>
<evidence type="ECO:0000313" key="11">
    <source>
        <dbReference type="EMBL" id="NTY60691.1"/>
    </source>
</evidence>
<accession>A0ABX2K0S8</accession>
<evidence type="ECO:0000256" key="4">
    <source>
        <dbReference type="ARBA" id="ARBA00022692"/>
    </source>
</evidence>
<keyword evidence="7" id="KW-0067">ATP-binding</keyword>
<proteinExistence type="inferred from homology"/>
<evidence type="ECO:0000256" key="10">
    <source>
        <dbReference type="SAM" id="Phobius"/>
    </source>
</evidence>
<dbReference type="PANTHER" id="PTHR40765">
    <property type="entry name" value="ESX-2 SECRETION SYSTEM ATPASE ECCB2"/>
    <property type="match status" value="1"/>
</dbReference>
<comment type="similarity">
    <text evidence="2">Belongs to the EccB family.</text>
</comment>
<evidence type="ECO:0000256" key="1">
    <source>
        <dbReference type="ARBA" id="ARBA00004162"/>
    </source>
</evidence>